<evidence type="ECO:0000313" key="6">
    <source>
        <dbReference type="EMBL" id="TWB29767.1"/>
    </source>
</evidence>
<dbReference type="PANTHER" id="PTHR30537:SF71">
    <property type="entry name" value="TRANSCRIPTIONAL REGULATORY PROTEIN"/>
    <property type="match status" value="1"/>
</dbReference>
<dbReference type="Proteomes" id="UP000316545">
    <property type="component" value="Unassembled WGS sequence"/>
</dbReference>
<dbReference type="InterPro" id="IPR036390">
    <property type="entry name" value="WH_DNA-bd_sf"/>
</dbReference>
<dbReference type="Pfam" id="PF00126">
    <property type="entry name" value="HTH_1"/>
    <property type="match status" value="1"/>
</dbReference>
<keyword evidence="3" id="KW-0238">DNA-binding</keyword>
<evidence type="ECO:0000313" key="7">
    <source>
        <dbReference type="Proteomes" id="UP000316545"/>
    </source>
</evidence>
<protein>
    <submittedName>
        <fullName evidence="6">LysR family transcriptional regulator</fullName>
    </submittedName>
</protein>
<dbReference type="GO" id="GO:0006351">
    <property type="term" value="P:DNA-templated transcription"/>
    <property type="evidence" value="ECO:0007669"/>
    <property type="project" value="TreeGrafter"/>
</dbReference>
<dbReference type="RefSeq" id="WP_342780146.1">
    <property type="nucleotide sequence ID" value="NZ_VITO01000003.1"/>
</dbReference>
<dbReference type="FunFam" id="3.40.190.290:FF:000001">
    <property type="entry name" value="Transcriptional regulator, LysR family"/>
    <property type="match status" value="1"/>
</dbReference>
<dbReference type="AlphaFoldDB" id="A0A560G7E9"/>
<dbReference type="GO" id="GO:0003700">
    <property type="term" value="F:DNA-binding transcription factor activity"/>
    <property type="evidence" value="ECO:0007669"/>
    <property type="project" value="InterPro"/>
</dbReference>
<dbReference type="InterPro" id="IPR058163">
    <property type="entry name" value="LysR-type_TF_proteobact-type"/>
</dbReference>
<dbReference type="EMBL" id="VITO01000003">
    <property type="protein sequence ID" value="TWB29767.1"/>
    <property type="molecule type" value="Genomic_DNA"/>
</dbReference>
<sequence length="317" mass="34386">MWKNNIYEWQAQMARVQMERSGEMEVFVRVVREGGFSAAARTLDLTPSAVSKLIARLEARLGARLLNRTTRALTLTDEGRGYLQAAERALRALDDADQAVGSGTVRGRLVINASVPFGTHVLAPALPAFLARHPDLTIDLSFTDDVVNLLAQKADLAFRVGTLPDSALVARKLGQSRRVICAAPGYLARHGTPRTPADLAQHNCLDFNFRRSRVGWPFREDGREVEVPVAGSLLVNNGETLRQMALAGVGLARLSYWHVVEAVGRGDLVPVLEAYNPGDLETVNAVYVGGGQVPRRVRAFIDHMVAVVASSPSFVGG</sequence>
<dbReference type="InterPro" id="IPR000847">
    <property type="entry name" value="LysR_HTH_N"/>
</dbReference>
<dbReference type="GO" id="GO:0043565">
    <property type="term" value="F:sequence-specific DNA binding"/>
    <property type="evidence" value="ECO:0007669"/>
    <property type="project" value="TreeGrafter"/>
</dbReference>
<dbReference type="PROSITE" id="PS50931">
    <property type="entry name" value="HTH_LYSR"/>
    <property type="match status" value="1"/>
</dbReference>
<proteinExistence type="inferred from homology"/>
<dbReference type="Gene3D" id="3.40.190.290">
    <property type="match status" value="1"/>
</dbReference>
<dbReference type="PANTHER" id="PTHR30537">
    <property type="entry name" value="HTH-TYPE TRANSCRIPTIONAL REGULATOR"/>
    <property type="match status" value="1"/>
</dbReference>
<evidence type="ECO:0000259" key="5">
    <source>
        <dbReference type="PROSITE" id="PS50931"/>
    </source>
</evidence>
<name>A0A560G7E9_9PROT</name>
<dbReference type="FunFam" id="1.10.10.10:FF:000001">
    <property type="entry name" value="LysR family transcriptional regulator"/>
    <property type="match status" value="1"/>
</dbReference>
<evidence type="ECO:0000256" key="2">
    <source>
        <dbReference type="ARBA" id="ARBA00023015"/>
    </source>
</evidence>
<gene>
    <name evidence="6" type="ORF">FBZ88_103190</name>
</gene>
<dbReference type="PRINTS" id="PR00039">
    <property type="entry name" value="HTHLYSR"/>
</dbReference>
<reference evidence="6 7" key="1">
    <citation type="submission" date="2019-06" db="EMBL/GenBank/DDBJ databases">
        <title>Genomic Encyclopedia of Type Strains, Phase IV (KMG-V): Genome sequencing to study the core and pangenomes of soil and plant-associated prokaryotes.</title>
        <authorList>
            <person name="Whitman W."/>
        </authorList>
    </citation>
    <scope>NUCLEOTIDE SEQUENCE [LARGE SCALE GENOMIC DNA]</scope>
    <source>
        <strain evidence="6 7">BR 11865</strain>
    </source>
</reference>
<dbReference type="InterPro" id="IPR005119">
    <property type="entry name" value="LysR_subst-bd"/>
</dbReference>
<dbReference type="InterPro" id="IPR036388">
    <property type="entry name" value="WH-like_DNA-bd_sf"/>
</dbReference>
<evidence type="ECO:0000256" key="3">
    <source>
        <dbReference type="ARBA" id="ARBA00023125"/>
    </source>
</evidence>
<dbReference type="SUPFAM" id="SSF53850">
    <property type="entry name" value="Periplasmic binding protein-like II"/>
    <property type="match status" value="1"/>
</dbReference>
<keyword evidence="7" id="KW-1185">Reference proteome</keyword>
<evidence type="ECO:0000256" key="4">
    <source>
        <dbReference type="ARBA" id="ARBA00023163"/>
    </source>
</evidence>
<comment type="similarity">
    <text evidence="1">Belongs to the LysR transcriptional regulatory family.</text>
</comment>
<feature type="domain" description="HTH lysR-type" evidence="5">
    <location>
        <begin position="24"/>
        <end position="76"/>
    </location>
</feature>
<dbReference type="Gene3D" id="1.10.10.10">
    <property type="entry name" value="Winged helix-like DNA-binding domain superfamily/Winged helix DNA-binding domain"/>
    <property type="match status" value="1"/>
</dbReference>
<dbReference type="Pfam" id="PF03466">
    <property type="entry name" value="LysR_substrate"/>
    <property type="match status" value="1"/>
</dbReference>
<comment type="caution">
    <text evidence="6">The sequence shown here is derived from an EMBL/GenBank/DDBJ whole genome shotgun (WGS) entry which is preliminary data.</text>
</comment>
<dbReference type="SUPFAM" id="SSF46785">
    <property type="entry name" value="Winged helix' DNA-binding domain"/>
    <property type="match status" value="1"/>
</dbReference>
<keyword evidence="2" id="KW-0805">Transcription regulation</keyword>
<accession>A0A560G7E9</accession>
<keyword evidence="4" id="KW-0804">Transcription</keyword>
<evidence type="ECO:0000256" key="1">
    <source>
        <dbReference type="ARBA" id="ARBA00009437"/>
    </source>
</evidence>
<organism evidence="6 7">
    <name type="scientific">Nitrospirillum amazonense</name>
    <dbReference type="NCBI Taxonomy" id="28077"/>
    <lineage>
        <taxon>Bacteria</taxon>
        <taxon>Pseudomonadati</taxon>
        <taxon>Pseudomonadota</taxon>
        <taxon>Alphaproteobacteria</taxon>
        <taxon>Rhodospirillales</taxon>
        <taxon>Azospirillaceae</taxon>
        <taxon>Nitrospirillum</taxon>
    </lineage>
</organism>